<dbReference type="EMBL" id="JADGMS010000002">
    <property type="protein sequence ID" value="KAF9687103.1"/>
    <property type="molecule type" value="Genomic_DNA"/>
</dbReference>
<organism evidence="1 2">
    <name type="scientific">Salix dunnii</name>
    <dbReference type="NCBI Taxonomy" id="1413687"/>
    <lineage>
        <taxon>Eukaryota</taxon>
        <taxon>Viridiplantae</taxon>
        <taxon>Streptophyta</taxon>
        <taxon>Embryophyta</taxon>
        <taxon>Tracheophyta</taxon>
        <taxon>Spermatophyta</taxon>
        <taxon>Magnoliopsida</taxon>
        <taxon>eudicotyledons</taxon>
        <taxon>Gunneridae</taxon>
        <taxon>Pentapetalae</taxon>
        <taxon>rosids</taxon>
        <taxon>fabids</taxon>
        <taxon>Malpighiales</taxon>
        <taxon>Salicaceae</taxon>
        <taxon>Saliceae</taxon>
        <taxon>Salix</taxon>
    </lineage>
</organism>
<comment type="caution">
    <text evidence="1">The sequence shown here is derived from an EMBL/GenBank/DDBJ whole genome shotgun (WGS) entry which is preliminary data.</text>
</comment>
<gene>
    <name evidence="1" type="ORF">SADUNF_Sadunf02G0058900</name>
</gene>
<sequence>MNGNVNLEIAEAEESENSMGTPGMMVTTHLLDDSISLDLCIRKYLMDVKCLHIHLVWQFDSVLVSYRPQAEALDSRSIFKIYFQINRFSDTSNFVFLSTPAHPSHDLKFTYEGQGQLLEG</sequence>
<evidence type="ECO:0000313" key="2">
    <source>
        <dbReference type="Proteomes" id="UP000657918"/>
    </source>
</evidence>
<reference evidence="1 2" key="1">
    <citation type="submission" date="2020-10" db="EMBL/GenBank/DDBJ databases">
        <title>Plant Genome Project.</title>
        <authorList>
            <person name="Zhang R.-G."/>
        </authorList>
    </citation>
    <scope>NUCLEOTIDE SEQUENCE [LARGE SCALE GENOMIC DNA]</scope>
    <source>
        <strain evidence="1">FAFU-HL-1</strain>
        <tissue evidence="1">Leaf</tissue>
    </source>
</reference>
<dbReference type="Proteomes" id="UP000657918">
    <property type="component" value="Unassembled WGS sequence"/>
</dbReference>
<proteinExistence type="predicted"/>
<dbReference type="AlphaFoldDB" id="A0A835N6K5"/>
<protein>
    <submittedName>
        <fullName evidence="1">Uncharacterized protein</fullName>
    </submittedName>
</protein>
<accession>A0A835N6K5</accession>
<evidence type="ECO:0000313" key="1">
    <source>
        <dbReference type="EMBL" id="KAF9687103.1"/>
    </source>
</evidence>
<keyword evidence="2" id="KW-1185">Reference proteome</keyword>
<name>A0A835N6K5_9ROSI</name>